<feature type="region of interest" description="Disordered" evidence="4">
    <location>
        <begin position="2685"/>
        <end position="2708"/>
    </location>
</feature>
<dbReference type="PROSITE" id="PS50294">
    <property type="entry name" value="WD_REPEATS_REGION"/>
    <property type="match status" value="1"/>
</dbReference>
<dbReference type="InterPro" id="IPR051944">
    <property type="entry name" value="BEACH_domain_protein"/>
</dbReference>
<dbReference type="InterPro" id="IPR023362">
    <property type="entry name" value="PH-BEACH_dom"/>
</dbReference>
<sequence length="3873" mass="427140">MKKLLGGLFQKQRDAHGPPATTPTHGAASPSPVPSTAASTASSTPANSKQRVWSPSGHHGEPSHKTGVRSSWETFFASSVRTTPPPSSSASANSSTQRVVQPAKVFNQNLEVLMRETAAKIKLVINKIVHEADFQDEFAQLCGFVNLAADKLLENGDCSVVLLRNYFVSPAGTALCEQTAFPSLVLDFVDKVRIHVIKLELKQLHASDSKGAQSESLPCPISASDLERPIRFLMSCVQAIASDNSLMDMFRCELPNLVYLVTEDYPASMVYLRDMACQALATIPDKNFTAALVWYLKDCSMVTKSVRMMVKYSEADIVSTNTAADALQVLASATKSPVFDASTTDQAPIAAAVSDALGLNTDSSEQVSEVTTVEAEVDGDADASPKATRHYVLTHYDPLPGLKAMVYTLQKTCRFSLALLGEFQSSGGYDLISFLVKAASERQLLPLIDLFTLLLPLGTGFSGVCGDGQNMATIVSCGARNIGAFLSMRDMVLECMSELKSPALNDEEKAHRELLLLQLLTTILQVYTSAYENFLCLEQKTQALAMILSKFPSIPFYDAQVIILRVVEYVCVAARADFPLPVEILALLSSQFVEFSMAETNELVEMLGHNSSESVAPQYGDSRALLVCECVIKILQNSAVLGFIDELSSFGLLERGIYMSIVKISSSLSACTNVDDKQRHLEVFSSRLSKWSALACLMLKNNDHLAAEFRALQIHNSIYVIAEAMLLTEEVVTSPKSVDPTRAQLSSSPSVFSILVELATFSENDQKLQSEDETVKKTAQVLQTGVEGDVTKILELVHANRGCIARQWYLLDVLKLMLKGRVLAWDAWRICQGHEMLVSLLSSFHHLDDSQDTDKFQFMDKILLMFCTILDSHHGDDANRRYFVREVGYSTIASCLANSGVLVTEHLEAVLNRLFELITGQDPPRNKIRNPHAVEVLFCLVPTLPVRQAEAVLLRLMAKIVSNDDISYSKKRQITSLVEAGAFKWLSQSPIIAILVDDSSPLQSSLMNLVIELSAEELSTTHLRECLRVIANSMPRLLGSQARSISPDGRRKSKIDTEEPGLRMLTRLVNGCTVPRIAVGTNVAAQMTSGYVHIVNSCDRVWPPSNGYSFACWLRFPPPKKQHEIAPAVRTDASTTSVALCEGTLLIKLDGDDAAVEDSYCVLIGAELTQFESADAARRSMNPTHTFMVTAVAQADELQFFVWCHEKRYVARTTNAENTAVWLRALQQSEGISRRTVKHKVTADGASDEEVLFVQDEGEDMGVDTEAGLDGFVCLLSVYQLESAGCFIRIYFDQSTGCLRVDTGSVTTGPNMNPHPKRTTALFKNVNLELLCASVGHEAEKKEKPTQWHHLALAHRKSALGSSQLTLFIDGAEVTTKKLSYPSAPALGTLQAFIGKDIQVCGKYQALPWKVGPTWFTEDVLSSSAVACMFLLGPSFSGQYSGHAYRSVGDWPEAIATAQLDRATKRRVEVGRAARRTQLVKLAKASRRNWYDNGNLPGPVGHDEVVGSKPEPTEAARIPESRRKPMKFEDFSLFIDVECAMSTFGIEILEVLASFKLDEDSILFSVNTKLSAHQASSSATQVHTVGTEHSSPLDFPKMVPSLGGLMQLLYPLLENAWESNELKTVLNILIKCVRRNPSCLAECFETNGYSLITGIVCSRIHLIDQSVLAVILRLAISGKGLSNSAYNDHSVEAVPTLVLIVDATALAQVVLSQQFRLALPPQLQLRLLVALRATIDPGNPNAFFNARQLRRAKLLQWILLFIADVGSHPFSLDEESQMDLRSCFPVFEMEDWNAILQQLLSLLITFLHLENHVDDVSTLSECLILSMAGQGPFTTANPFRVIVLQVLLQELEDAAGKNSDGARNLASTLVDAVLVKAGLLGTKKKKEKGEGMSLSSITAPTSTQVSAGALSSGDGFDVVLMDIIRRVDQSRFSSLEALLSTRILFSLAQDYSGFAHYFLQTPSCVSRFKRVLQAYSTSSNFYIPLLAYVSNIQIKDTKYNDPVTDTHGSKQFALPTPNPFVHLERAYIDSVWEIMGNLLLRNCQLESELANQVLTVVLTQLSFQIEVSEAFFATLCHSSSTVLRIFVQCLLSRAPSEVPNDPNRSSNREGEASRFNSSMLDQMLSFLRKGLTFDMDLYNARAAACLDVLRIFISRSLFEKDEVSMYLMFILECMDDEISRHPERMVLMSDGQKCWLALLVHVVKSTKALSDNCTFVVVRSLCTLCVAISRYLVDTSKHQGATSSEESIPTSAHTCFGFDVLVFFLSTVRKCAEPRIGQVVGSDDQQFFYGCLVYCVQVALLTELNGCHKFTSPSQHLLDSLVKLKHLLLQQTKVSGVIVCGPGIHHGGELESGSSTRTVTGAQITRMRSLNTSGHKEFGIGAESDRSFVLSLAAELFRWLVDDAENVRYSSIMVWQFLIQQRMNVLKELLIVEPKVSLLQNIAAKQKEVIDVYHGGFELLLQIVPPRLDSSGAASRVNSGELTSSHESWLQFHIWLTENHDLLKDLILTRTEPIFQHMLDVLLSCVCIRKVNINSSSASRVMGQNELTINLDFPPYEVPSSAVVDISDETDAATRFATKKALLRLTHTQASTIEALRDAQLRWREASARLLHTRTLWHMGGWNEALKSSIFTPSEPRTSSASEPFYMQRSVFQQNANRYRLDFTEGPQRMRLRLVRSYALISNPEDETVQKTDHEMPSSPGDPVPTDPSEHRVGFNVASKVFAEFVFTKSVGVKDMKEGEDGEFWIEELIAKSSSDIIRGILSAARQVDPGQQVAHLARVIFGQFLEGDRAEQLGVSSIVAEDISRAIEAAEETGNEISATLFDLAVLETVQSVLRTPMQSIIRTKVGETSTRDSDDEEEDGTASSHGHVVSDSEESDPEDYASGPRTNSAKKIETTDTDVRTSSGKQVAKGQDDPKGLTINKATKEPEEKLFDSSTDYVYGGVARFLHREDYPPSRCYNASYVAGMAKTMGVLLVCRNAIYFIGGYEKLYNEAESASANAATSSTANPSSLQGINSNPLSPTKTTSKRKAKDVIRSTFADIGISFPSSKGLETQLFSVVVRTRPDDETNDPTPGAHQETGLPNKRWSLKYVNVKQFYRVRYQLRPIAIELFDTFGSTFFLQFETSAEREELVKLLFQMPIVNSVFWNPVLRSSALSLSLKRMRHAMTKRWIKGQVSNFEYLMNLNTLAGRSFNDLTQYPIFPWVLSDYKSEFIDLDQESTFRDLSKPMGALGENRAALFRERFAAMNHDMPHGPMDTPAFHYGTHYSCSAYVINYLIRMEPFAKLARDLQSGSFDHADRLFRSIPSSWDSASSENLQDVRELIPEFFFLPEFLYNANNFDLGTTQSGEVVSHVKLPPWAHGDPREFIRLHRRALESKYVSEHLHLWIDLIFGYKQTGQEALDAQNVFMHFTYEGAVDIDAIDDPVWRNAMLAQIENFGQTPSKLFSSPHPARKVPALSASLPAVSPPTSTSSAPPISAPQNEATSSNIEAFIKWHTALAPPLVSIGKDYVFLRKQPTIHALEGEAVGDVKISNDKVLCRPKGATFVPPRCSKYLEWGSADGTMKLRVHQSSTRHREANKIVGVIEEAHHSKANCAAFSEDGVVLVTGGDDAVVNVLECMKVQGQRMFKQVTKLVGHDDVVTSVAIDKEFNLIASGSHDCCVILWDLRTKTFLRELGGHNGPVVHVGINGANGNVLTGTASEIRLWSINGDLLAATTAPSVGLSTITAAISTQCETWQNGVVVVTGHSNGTIALWGLSYPADIANERRQKPEADAHLETTNASEDGSIKPTVHIGIRRRGSSNALSPATHHDGSPTLLKAVPSCHLFVMKLLMDHRAAVTALTMGPDQRQFASADADGNCIRWIDDSISTGII</sequence>
<feature type="compositionally biased region" description="Basic and acidic residues" evidence="4">
    <location>
        <begin position="1501"/>
        <end position="1519"/>
    </location>
</feature>
<evidence type="ECO:0000313" key="7">
    <source>
        <dbReference type="EMBL" id="TMW67793.1"/>
    </source>
</evidence>
<evidence type="ECO:0000313" key="8">
    <source>
        <dbReference type="Proteomes" id="UP000794436"/>
    </source>
</evidence>
<feature type="region of interest" description="Disordered" evidence="4">
    <location>
        <begin position="1499"/>
        <end position="1519"/>
    </location>
</feature>
<feature type="domain" description="BEACH-type PH" evidence="6">
    <location>
        <begin position="2950"/>
        <end position="3137"/>
    </location>
</feature>
<dbReference type="SMART" id="SM00320">
    <property type="entry name" value="WD40"/>
    <property type="match status" value="5"/>
</dbReference>
<gene>
    <name evidence="7" type="ORF">Poli38472_007465</name>
</gene>
<dbReference type="Pfam" id="PF23295">
    <property type="entry name" value="Arm_4"/>
    <property type="match status" value="1"/>
</dbReference>
<dbReference type="SMART" id="SM01026">
    <property type="entry name" value="Beach"/>
    <property type="match status" value="1"/>
</dbReference>
<dbReference type="PROSITE" id="PS00678">
    <property type="entry name" value="WD_REPEATS_1"/>
    <property type="match status" value="1"/>
</dbReference>
<reference evidence="7" key="1">
    <citation type="submission" date="2019-03" db="EMBL/GenBank/DDBJ databases">
        <title>Long read genome sequence of the mycoparasitic Pythium oligandrum ATCC 38472 isolated from sugarbeet rhizosphere.</title>
        <authorList>
            <person name="Gaulin E."/>
        </authorList>
    </citation>
    <scope>NUCLEOTIDE SEQUENCE</scope>
    <source>
        <strain evidence="7">ATCC 38472_TT</strain>
    </source>
</reference>
<feature type="compositionally biased region" description="Low complexity" evidence="4">
    <location>
        <begin position="3002"/>
        <end position="3011"/>
    </location>
</feature>
<dbReference type="CDD" id="cd06071">
    <property type="entry name" value="Beach"/>
    <property type="match status" value="1"/>
</dbReference>
<dbReference type="InterPro" id="IPR036372">
    <property type="entry name" value="BEACH_dom_sf"/>
</dbReference>
<comment type="caution">
    <text evidence="7">The sequence shown here is derived from an EMBL/GenBank/DDBJ whole genome shotgun (WGS) entry which is preliminary data.</text>
</comment>
<dbReference type="PROSITE" id="PS50197">
    <property type="entry name" value="BEACH"/>
    <property type="match status" value="1"/>
</dbReference>
<dbReference type="SUPFAM" id="SSF50978">
    <property type="entry name" value="WD40 repeat-like"/>
    <property type="match status" value="1"/>
</dbReference>
<name>A0A8K1CT31_PYTOL</name>
<dbReference type="OrthoDB" id="26681at2759"/>
<dbReference type="InterPro" id="IPR015943">
    <property type="entry name" value="WD40/YVTN_repeat-like_dom_sf"/>
</dbReference>
<feature type="repeat" description="WD" evidence="3">
    <location>
        <begin position="3634"/>
        <end position="3675"/>
    </location>
</feature>
<feature type="repeat" description="WD" evidence="3">
    <location>
        <begin position="3832"/>
        <end position="3863"/>
    </location>
</feature>
<feature type="compositionally biased region" description="Low complexity" evidence="4">
    <location>
        <begin position="3461"/>
        <end position="3480"/>
    </location>
</feature>
<keyword evidence="8" id="KW-1185">Reference proteome</keyword>
<dbReference type="SUPFAM" id="SSF81837">
    <property type="entry name" value="BEACH domain"/>
    <property type="match status" value="1"/>
</dbReference>
<dbReference type="EMBL" id="SPLM01000003">
    <property type="protein sequence ID" value="TMW67793.1"/>
    <property type="molecule type" value="Genomic_DNA"/>
</dbReference>
<feature type="compositionally biased region" description="Basic and acidic residues" evidence="4">
    <location>
        <begin position="2892"/>
        <end position="2901"/>
    </location>
</feature>
<dbReference type="InterPro" id="IPR000409">
    <property type="entry name" value="BEACH_dom"/>
</dbReference>
<dbReference type="Pfam" id="PF02138">
    <property type="entry name" value="Beach"/>
    <property type="match status" value="1"/>
</dbReference>
<dbReference type="PANTHER" id="PTHR46108:SF4">
    <property type="entry name" value="BLUE CHEESE"/>
    <property type="match status" value="1"/>
</dbReference>
<dbReference type="SUPFAM" id="SSF50729">
    <property type="entry name" value="PH domain-like"/>
    <property type="match status" value="1"/>
</dbReference>
<dbReference type="Gene3D" id="2.30.29.30">
    <property type="entry name" value="Pleckstrin-homology domain (PH domain)/Phosphotyrosine-binding domain (PTB)"/>
    <property type="match status" value="1"/>
</dbReference>
<evidence type="ECO:0000256" key="2">
    <source>
        <dbReference type="ARBA" id="ARBA00022737"/>
    </source>
</evidence>
<dbReference type="InterPro" id="IPR056252">
    <property type="entry name" value="Alfy-like_Arm-like"/>
</dbReference>
<dbReference type="Proteomes" id="UP000794436">
    <property type="component" value="Unassembled WGS sequence"/>
</dbReference>
<dbReference type="PROSITE" id="PS50082">
    <property type="entry name" value="WD_REPEATS_2"/>
    <property type="match status" value="2"/>
</dbReference>
<evidence type="ECO:0000259" key="6">
    <source>
        <dbReference type="PROSITE" id="PS51783"/>
    </source>
</evidence>
<feature type="compositionally biased region" description="Polar residues" evidence="4">
    <location>
        <begin position="3012"/>
        <end position="3025"/>
    </location>
</feature>
<organism evidence="7 8">
    <name type="scientific">Pythium oligandrum</name>
    <name type="common">Mycoparasitic fungus</name>
    <dbReference type="NCBI Taxonomy" id="41045"/>
    <lineage>
        <taxon>Eukaryota</taxon>
        <taxon>Sar</taxon>
        <taxon>Stramenopiles</taxon>
        <taxon>Oomycota</taxon>
        <taxon>Peronosporomycetes</taxon>
        <taxon>Pythiales</taxon>
        <taxon>Pythiaceae</taxon>
        <taxon>Pythium</taxon>
    </lineage>
</organism>
<dbReference type="FunFam" id="1.10.1540.10:FF:000001">
    <property type="entry name" value="neurobeachin isoform X1"/>
    <property type="match status" value="1"/>
</dbReference>
<dbReference type="Pfam" id="PF14844">
    <property type="entry name" value="PH_BEACH"/>
    <property type="match status" value="1"/>
</dbReference>
<dbReference type="InterPro" id="IPR019775">
    <property type="entry name" value="WD40_repeat_CS"/>
</dbReference>
<evidence type="ECO:0000256" key="4">
    <source>
        <dbReference type="SAM" id="MobiDB-lite"/>
    </source>
</evidence>
<feature type="region of interest" description="Disordered" evidence="4">
    <location>
        <begin position="2846"/>
        <end position="2921"/>
    </location>
</feature>
<feature type="region of interest" description="Disordered" evidence="4">
    <location>
        <begin position="79"/>
        <end position="98"/>
    </location>
</feature>
<feature type="region of interest" description="Disordered" evidence="4">
    <location>
        <begin position="3461"/>
        <end position="3482"/>
    </location>
</feature>
<protein>
    <submittedName>
        <fullName evidence="7">Uncharacterized protein</fullName>
    </submittedName>
</protein>
<feature type="region of interest" description="Disordered" evidence="4">
    <location>
        <begin position="1"/>
        <end position="68"/>
    </location>
</feature>
<accession>A0A8K1CT31</accession>
<dbReference type="InterPro" id="IPR001680">
    <property type="entry name" value="WD40_rpt"/>
</dbReference>
<dbReference type="Gene3D" id="1.10.1540.10">
    <property type="entry name" value="BEACH domain"/>
    <property type="match status" value="1"/>
</dbReference>
<keyword evidence="1 3" id="KW-0853">WD repeat</keyword>
<feature type="compositionally biased region" description="Low complexity" evidence="4">
    <location>
        <begin position="27"/>
        <end position="46"/>
    </location>
</feature>
<dbReference type="PROSITE" id="PS51783">
    <property type="entry name" value="PH_BEACH"/>
    <property type="match status" value="1"/>
</dbReference>
<dbReference type="InterPro" id="IPR036322">
    <property type="entry name" value="WD40_repeat_dom_sf"/>
</dbReference>
<dbReference type="PANTHER" id="PTHR46108">
    <property type="entry name" value="BLUE CHEESE"/>
    <property type="match status" value="1"/>
</dbReference>
<feature type="compositionally biased region" description="Low complexity" evidence="4">
    <location>
        <begin position="79"/>
        <end position="96"/>
    </location>
</feature>
<dbReference type="InterPro" id="IPR011993">
    <property type="entry name" value="PH-like_dom_sf"/>
</dbReference>
<dbReference type="Gene3D" id="2.130.10.10">
    <property type="entry name" value="YVTN repeat-like/Quinoprotein amine dehydrogenase"/>
    <property type="match status" value="1"/>
</dbReference>
<feature type="domain" description="BEACH" evidence="5">
    <location>
        <begin position="3156"/>
        <end position="3453"/>
    </location>
</feature>
<keyword evidence="2" id="KW-0677">Repeat</keyword>
<evidence type="ECO:0000256" key="1">
    <source>
        <dbReference type="ARBA" id="ARBA00022574"/>
    </source>
</evidence>
<feature type="region of interest" description="Disordered" evidence="4">
    <location>
        <begin position="3002"/>
        <end position="3029"/>
    </location>
</feature>
<evidence type="ECO:0000256" key="3">
    <source>
        <dbReference type="PROSITE-ProRule" id="PRU00221"/>
    </source>
</evidence>
<evidence type="ECO:0000259" key="5">
    <source>
        <dbReference type="PROSITE" id="PS50197"/>
    </source>
</evidence>
<dbReference type="Pfam" id="PF00400">
    <property type="entry name" value="WD40"/>
    <property type="match status" value="2"/>
</dbReference>
<proteinExistence type="predicted"/>